<gene>
    <name evidence="1" type="ORF">QF035_006778</name>
</gene>
<accession>A0ABU0T070</accession>
<reference evidence="1 2" key="1">
    <citation type="submission" date="2023-07" db="EMBL/GenBank/DDBJ databases">
        <title>Comparative genomics of wheat-associated soil bacteria to identify genetic determinants of phenazine resistance.</title>
        <authorList>
            <person name="Mouncey N."/>
        </authorList>
    </citation>
    <scope>NUCLEOTIDE SEQUENCE [LARGE SCALE GENOMIC DNA]</scope>
    <source>
        <strain evidence="1 2">V2I4</strain>
    </source>
</reference>
<name>A0ABU0T070_9ACTN</name>
<comment type="caution">
    <text evidence="1">The sequence shown here is derived from an EMBL/GenBank/DDBJ whole genome shotgun (WGS) entry which is preliminary data.</text>
</comment>
<sequence>MAVGRYTYTPAAAYSSPDARGTLHGDGARVELWVTESLLGEFLTLLDAAQEDLSRRWNDQGRSGFHASRT</sequence>
<protein>
    <recommendedName>
        <fullName evidence="3">Transposase</fullName>
    </recommendedName>
</protein>
<evidence type="ECO:0000313" key="2">
    <source>
        <dbReference type="Proteomes" id="UP001230328"/>
    </source>
</evidence>
<proteinExistence type="predicted"/>
<keyword evidence="2" id="KW-1185">Reference proteome</keyword>
<dbReference type="EMBL" id="JAUSZI010000002">
    <property type="protein sequence ID" value="MDQ1029196.1"/>
    <property type="molecule type" value="Genomic_DNA"/>
</dbReference>
<organism evidence="1 2">
    <name type="scientific">Streptomyces umbrinus</name>
    <dbReference type="NCBI Taxonomy" id="67370"/>
    <lineage>
        <taxon>Bacteria</taxon>
        <taxon>Bacillati</taxon>
        <taxon>Actinomycetota</taxon>
        <taxon>Actinomycetes</taxon>
        <taxon>Kitasatosporales</taxon>
        <taxon>Streptomycetaceae</taxon>
        <taxon>Streptomyces</taxon>
        <taxon>Streptomyces phaeochromogenes group</taxon>
    </lineage>
</organism>
<dbReference type="Proteomes" id="UP001230328">
    <property type="component" value="Unassembled WGS sequence"/>
</dbReference>
<evidence type="ECO:0008006" key="3">
    <source>
        <dbReference type="Google" id="ProtNLM"/>
    </source>
</evidence>
<evidence type="ECO:0000313" key="1">
    <source>
        <dbReference type="EMBL" id="MDQ1029196.1"/>
    </source>
</evidence>